<keyword evidence="2" id="KW-1185">Reference proteome</keyword>
<dbReference type="EMBL" id="JAOPJF010000003">
    <property type="protein sequence ID" value="KAK1149726.1"/>
    <property type="molecule type" value="Genomic_DNA"/>
</dbReference>
<proteinExistence type="predicted"/>
<gene>
    <name evidence="1" type="ORF">N8T08_005280</name>
</gene>
<protein>
    <submittedName>
        <fullName evidence="1">Uncharacterized protein</fullName>
    </submittedName>
</protein>
<name>A0ACC3BGW0_9EURO</name>
<dbReference type="Proteomes" id="UP001177260">
    <property type="component" value="Unassembled WGS sequence"/>
</dbReference>
<evidence type="ECO:0000313" key="2">
    <source>
        <dbReference type="Proteomes" id="UP001177260"/>
    </source>
</evidence>
<evidence type="ECO:0000313" key="1">
    <source>
        <dbReference type="EMBL" id="KAK1149726.1"/>
    </source>
</evidence>
<reference evidence="1 2" key="1">
    <citation type="journal article" date="2023" name="ACS Omega">
        <title>Identification of the Neoaspergillic Acid Biosynthesis Gene Cluster by Establishing an In Vitro CRISPR-Ribonucleoprotein Genetic System in Aspergillus melleus.</title>
        <authorList>
            <person name="Yuan B."/>
            <person name="Grau M.F."/>
            <person name="Murata R.M."/>
            <person name="Torok T."/>
            <person name="Venkateswaran K."/>
            <person name="Stajich J.E."/>
            <person name="Wang C.C.C."/>
        </authorList>
    </citation>
    <scope>NUCLEOTIDE SEQUENCE [LARGE SCALE GENOMIC DNA]</scope>
    <source>
        <strain evidence="1 2">IMV 1140</strain>
    </source>
</reference>
<organism evidence="1 2">
    <name type="scientific">Aspergillus melleus</name>
    <dbReference type="NCBI Taxonomy" id="138277"/>
    <lineage>
        <taxon>Eukaryota</taxon>
        <taxon>Fungi</taxon>
        <taxon>Dikarya</taxon>
        <taxon>Ascomycota</taxon>
        <taxon>Pezizomycotina</taxon>
        <taxon>Eurotiomycetes</taxon>
        <taxon>Eurotiomycetidae</taxon>
        <taxon>Eurotiales</taxon>
        <taxon>Aspergillaceae</taxon>
        <taxon>Aspergillus</taxon>
        <taxon>Aspergillus subgen. Circumdati</taxon>
    </lineage>
</organism>
<sequence length="582" mass="64501">MLWQILAPRKHRTRHIRGCYEISKGNEAASLSFLQLLRDTVTQYIGPSQFSHHVRSEDMLETETPRDIPGSIGDVDSDQQMAFIANYHIATSGFIHILSDAELSEILSEPLQTPNNSPITHRALRDIMIAVGAQSYRSSPATIQAERFFFARGQRSAFDNMLENPSLELVRVFLLMSFYMLGACRRNAAFMYIGIAARAAAALGLHLNDSSDSTPAGEKRRRARVWMSLCTLDLLVSSILGRPPATTILRSESPGNPFSARQTDYSLQASLLASFHMSQILDEIIVRLYSDKAASAETAESLLGKLKGWSENLPESLRTPPPIDSEPFTAQERIVGCLHIACSYHFAVIIITRPFLISILGVRLARLQRPSDVGMEEAHQEDPSHSRLAVACTDSALYMIQTCMEVHQSGLLLGNMCILKAFVFAAALVLGFSMFSQNHTDSVLDEAFNGAIEILHTLSQQSAQAAHYYEILTFLRHAIEQRRRLLQQTQQNNSPYVSKLFSLNHPRDQADAGNNAPTPSSGSSDMTIPNGTLDMWSLMDPAELSSTLPAWDGMDLPLWDSFPFAAAGFQLPDRMNDANLTL</sequence>
<accession>A0ACC3BGW0</accession>
<comment type="caution">
    <text evidence="1">The sequence shown here is derived from an EMBL/GenBank/DDBJ whole genome shotgun (WGS) entry which is preliminary data.</text>
</comment>